<comment type="similarity">
    <text evidence="1">Belongs to the leucine-binding protein family.</text>
</comment>
<evidence type="ECO:0000256" key="1">
    <source>
        <dbReference type="ARBA" id="ARBA00010062"/>
    </source>
</evidence>
<keyword evidence="3" id="KW-0732">Signal</keyword>
<keyword evidence="4" id="KW-0029">Amino-acid transport</keyword>
<dbReference type="EMBL" id="JBHLUN010000007">
    <property type="protein sequence ID" value="MFC0408760.1"/>
    <property type="molecule type" value="Genomic_DNA"/>
</dbReference>
<protein>
    <submittedName>
        <fullName evidence="6">Branched-chain amino acid ABC transporter substrate-binding protein</fullName>
    </submittedName>
</protein>
<dbReference type="Gene3D" id="3.40.50.2300">
    <property type="match status" value="2"/>
</dbReference>
<organism evidence="6 7">
    <name type="scientific">Roseomonas elaeocarpi</name>
    <dbReference type="NCBI Taxonomy" id="907779"/>
    <lineage>
        <taxon>Bacteria</taxon>
        <taxon>Pseudomonadati</taxon>
        <taxon>Pseudomonadota</taxon>
        <taxon>Alphaproteobacteria</taxon>
        <taxon>Acetobacterales</taxon>
        <taxon>Roseomonadaceae</taxon>
        <taxon>Roseomonas</taxon>
    </lineage>
</organism>
<dbReference type="SUPFAM" id="SSF53822">
    <property type="entry name" value="Periplasmic binding protein-like I"/>
    <property type="match status" value="1"/>
</dbReference>
<dbReference type="PANTHER" id="PTHR47151">
    <property type="entry name" value="LEU/ILE/VAL-BINDING ABC TRANSPORTER SUBUNIT"/>
    <property type="match status" value="1"/>
</dbReference>
<keyword evidence="7" id="KW-1185">Reference proteome</keyword>
<dbReference type="InterPro" id="IPR000709">
    <property type="entry name" value="Leu_Ile_Val-bd"/>
</dbReference>
<name>A0ABV6JTW1_9PROT</name>
<dbReference type="InterPro" id="IPR028081">
    <property type="entry name" value="Leu-bd"/>
</dbReference>
<feature type="domain" description="Leucine-binding protein" evidence="5">
    <location>
        <begin position="35"/>
        <end position="373"/>
    </location>
</feature>
<keyword evidence="2" id="KW-0813">Transport</keyword>
<evidence type="ECO:0000313" key="7">
    <source>
        <dbReference type="Proteomes" id="UP001589865"/>
    </source>
</evidence>
<proteinExistence type="inferred from homology"/>
<dbReference type="PRINTS" id="PR00337">
    <property type="entry name" value="LEUILEVALBP"/>
</dbReference>
<dbReference type="Pfam" id="PF13458">
    <property type="entry name" value="Peripla_BP_6"/>
    <property type="match status" value="1"/>
</dbReference>
<dbReference type="InterPro" id="IPR028082">
    <property type="entry name" value="Peripla_BP_I"/>
</dbReference>
<evidence type="ECO:0000313" key="6">
    <source>
        <dbReference type="EMBL" id="MFC0408760.1"/>
    </source>
</evidence>
<dbReference type="PROSITE" id="PS51318">
    <property type="entry name" value="TAT"/>
    <property type="match status" value="1"/>
</dbReference>
<evidence type="ECO:0000256" key="2">
    <source>
        <dbReference type="ARBA" id="ARBA00022448"/>
    </source>
</evidence>
<dbReference type="PANTHER" id="PTHR47151:SF2">
    <property type="entry name" value="AMINO ACID BINDING PROTEIN"/>
    <property type="match status" value="1"/>
</dbReference>
<sequence>MSTVNRRSLLGAGLALPLAAPVLLGSRGARAQGGPLRIAVAGPMTGQYAAFGAQMKNGAEQAVTDLNGAGGVMGQQLTLEQGDDACDPRQAVSVANQLASRQVKLVAGHFCSGSSIPANKVYAEEGVLQISPASTNPVYTDNGSWNTFRVCGRDDQQGAVAGKYIATTYKGQPVAILHDNSAYGKGLADETKKSLNGNGVTEALYAAYTPGERDYSAIVSRLKAANIAVIYIGGYHTEAGLILRQAKEQGMKVTLIGGDALVTNEFWQITGAAGEGTLMTFAPDLRTRPTAAPVVARFKARNIDPEGYTLYTYGAIQIWADAVKKAGSTDPQKVAAALKASGPWTSVLGETSFDKKGDPTVADYVFYVWKNDGSYAQM</sequence>
<evidence type="ECO:0000256" key="4">
    <source>
        <dbReference type="ARBA" id="ARBA00022970"/>
    </source>
</evidence>
<dbReference type="Proteomes" id="UP001589865">
    <property type="component" value="Unassembled WGS sequence"/>
</dbReference>
<dbReference type="RefSeq" id="WP_377044514.1">
    <property type="nucleotide sequence ID" value="NZ_JBHLUN010000007.1"/>
</dbReference>
<dbReference type="InterPro" id="IPR006311">
    <property type="entry name" value="TAT_signal"/>
</dbReference>
<gene>
    <name evidence="6" type="ORF">ACFFGY_10900</name>
</gene>
<evidence type="ECO:0000256" key="3">
    <source>
        <dbReference type="ARBA" id="ARBA00022729"/>
    </source>
</evidence>
<evidence type="ECO:0000259" key="5">
    <source>
        <dbReference type="Pfam" id="PF13458"/>
    </source>
</evidence>
<comment type="caution">
    <text evidence="6">The sequence shown here is derived from an EMBL/GenBank/DDBJ whole genome shotgun (WGS) entry which is preliminary data.</text>
</comment>
<dbReference type="CDD" id="cd06342">
    <property type="entry name" value="PBP1_ABC_LIVBP-like"/>
    <property type="match status" value="1"/>
</dbReference>
<reference evidence="6 7" key="1">
    <citation type="submission" date="2024-09" db="EMBL/GenBank/DDBJ databases">
        <authorList>
            <person name="Sun Q."/>
            <person name="Mori K."/>
        </authorList>
    </citation>
    <scope>NUCLEOTIDE SEQUENCE [LARGE SCALE GENOMIC DNA]</scope>
    <source>
        <strain evidence="6 7">TBRC 5777</strain>
    </source>
</reference>
<accession>A0ABV6JTW1</accession>